<dbReference type="FunFam" id="3.40.50.720:FF:000191">
    <property type="entry name" value="Methylglyoxal reductase (NADPH-dependent)"/>
    <property type="match status" value="1"/>
</dbReference>
<dbReference type="PANTHER" id="PTHR10366">
    <property type="entry name" value="NAD DEPENDENT EPIMERASE/DEHYDRATASE"/>
    <property type="match status" value="1"/>
</dbReference>
<dbReference type="Pfam" id="PF01370">
    <property type="entry name" value="Epimerase"/>
    <property type="match status" value="1"/>
</dbReference>
<dbReference type="AlphaFoldDB" id="A0A4P6XL76"/>
<keyword evidence="5" id="KW-1185">Reference proteome</keyword>
<dbReference type="SUPFAM" id="SSF51735">
    <property type="entry name" value="NAD(P)-binding Rossmann-fold domains"/>
    <property type="match status" value="1"/>
</dbReference>
<dbReference type="InterPro" id="IPR036291">
    <property type="entry name" value="NAD(P)-bd_dom_sf"/>
</dbReference>
<protein>
    <submittedName>
        <fullName evidence="4">NADPH-dependent methylglyoxal reductase</fullName>
    </submittedName>
</protein>
<keyword evidence="1" id="KW-0560">Oxidoreductase</keyword>
<sequence>MSTSVFVTGATGFIAQHIIKLLLSKGYSVVGTVRSSEKGENLKNLFDSEAFTYEIVPSLVTPGAFDKALQNHPEVTVFLHTASPVVFNVTSIEEELLTPAVEGTKNAFSAIKKYGANVKHVVVTSSVAANIDPSRSKDPAYIISEDTWSPLTWEQSQANAILGYFGSKRFAEKAAWDFYEREKPAFTLNTINPVYVFGPQAFDAEVKDQLNASMEVVNQLLKLGPDSDIPANSGGFVDVRDVAKAHLAAFEDGFSGKRLLLRTEAFTSQDLLDILNKNFDSLKGKLPIGTPGQGKELAGPSAGLDNEKTKNLLGFSFIDLEKSVVDSVSQILRARKSE</sequence>
<dbReference type="EMBL" id="CP034457">
    <property type="protein sequence ID" value="QBM87499.1"/>
    <property type="molecule type" value="Genomic_DNA"/>
</dbReference>
<evidence type="ECO:0000256" key="2">
    <source>
        <dbReference type="ARBA" id="ARBA00023445"/>
    </source>
</evidence>
<dbReference type="InterPro" id="IPR050425">
    <property type="entry name" value="NAD(P)_dehydrat-like"/>
</dbReference>
<dbReference type="GO" id="GO:0016616">
    <property type="term" value="F:oxidoreductase activity, acting on the CH-OH group of donors, NAD or NADP as acceptor"/>
    <property type="evidence" value="ECO:0007669"/>
    <property type="project" value="TreeGrafter"/>
</dbReference>
<proteinExistence type="inferred from homology"/>
<dbReference type="Gene3D" id="3.40.50.720">
    <property type="entry name" value="NAD(P)-binding Rossmann-like Domain"/>
    <property type="match status" value="1"/>
</dbReference>
<dbReference type="STRING" id="2163413.A0A4P6XL76"/>
<name>A0A4P6XL76_9ASCO</name>
<evidence type="ECO:0000259" key="3">
    <source>
        <dbReference type="Pfam" id="PF01370"/>
    </source>
</evidence>
<accession>A0A4P6XL76</accession>
<dbReference type="Proteomes" id="UP000292447">
    <property type="component" value="Chromosome II"/>
</dbReference>
<reference evidence="5" key="1">
    <citation type="submission" date="2019-03" db="EMBL/GenBank/DDBJ databases">
        <title>Snf2 controls pulcherriminic acid biosynthesis and connects pigmentation and antifungal activity of the yeast Metschnikowia pulcherrima.</title>
        <authorList>
            <person name="Gore-Lloyd D."/>
            <person name="Sumann I."/>
            <person name="Brachmann A.O."/>
            <person name="Schneeberger K."/>
            <person name="Ortiz-Merino R.A."/>
            <person name="Moreno-Beltran M."/>
            <person name="Schlaefli M."/>
            <person name="Kirner P."/>
            <person name="Santos Kron A."/>
            <person name="Wolfe K.H."/>
            <person name="Piel J."/>
            <person name="Ahrens C.H."/>
            <person name="Henk D."/>
            <person name="Freimoser F.M."/>
        </authorList>
    </citation>
    <scope>NUCLEOTIDE SEQUENCE [LARGE SCALE GENOMIC DNA]</scope>
    <source>
        <strain evidence="5">APC 1.2</strain>
    </source>
</reference>
<organism evidence="4 5">
    <name type="scientific">Metschnikowia aff. pulcherrima</name>
    <dbReference type="NCBI Taxonomy" id="2163413"/>
    <lineage>
        <taxon>Eukaryota</taxon>
        <taxon>Fungi</taxon>
        <taxon>Dikarya</taxon>
        <taxon>Ascomycota</taxon>
        <taxon>Saccharomycotina</taxon>
        <taxon>Pichiomycetes</taxon>
        <taxon>Metschnikowiaceae</taxon>
        <taxon>Metschnikowia</taxon>
    </lineage>
</organism>
<evidence type="ECO:0000313" key="4">
    <source>
        <dbReference type="EMBL" id="QBM87499.1"/>
    </source>
</evidence>
<dbReference type="PANTHER" id="PTHR10366:SF564">
    <property type="entry name" value="STEROL-4-ALPHA-CARBOXYLATE 3-DEHYDROGENASE, DECARBOXYLATING"/>
    <property type="match status" value="1"/>
</dbReference>
<evidence type="ECO:0000313" key="5">
    <source>
        <dbReference type="Proteomes" id="UP000292447"/>
    </source>
</evidence>
<feature type="domain" description="NAD-dependent epimerase/dehydratase" evidence="3">
    <location>
        <begin position="5"/>
        <end position="253"/>
    </location>
</feature>
<dbReference type="InterPro" id="IPR001509">
    <property type="entry name" value="Epimerase_deHydtase"/>
</dbReference>
<evidence type="ECO:0000256" key="1">
    <source>
        <dbReference type="ARBA" id="ARBA00023002"/>
    </source>
</evidence>
<comment type="similarity">
    <text evidence="2">Belongs to the NAD(P)-dependent epimerase/dehydratase family. Dihydroflavonol-4-reductase subfamily.</text>
</comment>
<gene>
    <name evidence="4" type="primary">MPUL0B07020</name>
    <name evidence="4" type="ORF">METSCH_B07020</name>
</gene>
<dbReference type="CDD" id="cd05227">
    <property type="entry name" value="AR_SDR_e"/>
    <property type="match status" value="1"/>
</dbReference>
<dbReference type="SMR" id="A0A4P6XL76"/>